<comment type="caution">
    <text evidence="1">The sequence shown here is derived from an EMBL/GenBank/DDBJ whole genome shotgun (WGS) entry which is preliminary data.</text>
</comment>
<protein>
    <submittedName>
        <fullName evidence="1">Uncharacterized protein</fullName>
    </submittedName>
</protein>
<evidence type="ECO:0000313" key="1">
    <source>
        <dbReference type="EMBL" id="KAJ4975841.1"/>
    </source>
</evidence>
<dbReference type="EMBL" id="JAMYWD010000003">
    <property type="protein sequence ID" value="KAJ4975841.1"/>
    <property type="molecule type" value="Genomic_DNA"/>
</dbReference>
<organism evidence="1 2">
    <name type="scientific">Protea cynaroides</name>
    <dbReference type="NCBI Taxonomy" id="273540"/>
    <lineage>
        <taxon>Eukaryota</taxon>
        <taxon>Viridiplantae</taxon>
        <taxon>Streptophyta</taxon>
        <taxon>Embryophyta</taxon>
        <taxon>Tracheophyta</taxon>
        <taxon>Spermatophyta</taxon>
        <taxon>Magnoliopsida</taxon>
        <taxon>Proteales</taxon>
        <taxon>Proteaceae</taxon>
        <taxon>Protea</taxon>
    </lineage>
</organism>
<accession>A0A9Q0KT29</accession>
<reference evidence="1" key="1">
    <citation type="journal article" date="2023" name="Plant J.">
        <title>The genome of the king protea, Protea cynaroides.</title>
        <authorList>
            <person name="Chang J."/>
            <person name="Duong T.A."/>
            <person name="Schoeman C."/>
            <person name="Ma X."/>
            <person name="Roodt D."/>
            <person name="Barker N."/>
            <person name="Li Z."/>
            <person name="Van de Peer Y."/>
            <person name="Mizrachi E."/>
        </authorList>
    </citation>
    <scope>NUCLEOTIDE SEQUENCE</scope>
    <source>
        <tissue evidence="1">Young leaves</tissue>
    </source>
</reference>
<dbReference type="Proteomes" id="UP001141806">
    <property type="component" value="Unassembled WGS sequence"/>
</dbReference>
<gene>
    <name evidence="1" type="ORF">NE237_000947</name>
</gene>
<name>A0A9Q0KT29_9MAGN</name>
<keyword evidence="2" id="KW-1185">Reference proteome</keyword>
<evidence type="ECO:0000313" key="2">
    <source>
        <dbReference type="Proteomes" id="UP001141806"/>
    </source>
</evidence>
<dbReference type="AlphaFoldDB" id="A0A9Q0KT29"/>
<proteinExistence type="predicted"/>
<sequence length="116" mass="12676">MQGNALAAIVKVEKGEENLENGVDGDSVKQGHHDEQQMEHIEGQIMETNANRTIIRFILPPLPTNMSSMLKSNFAAGGWLPLLPTKTSSKLYEGEENLNNGSSLIPMPPPLLLPPF</sequence>